<keyword evidence="2" id="KW-0732">Signal</keyword>
<dbReference type="GO" id="GO:0005615">
    <property type="term" value="C:extracellular space"/>
    <property type="evidence" value="ECO:0007669"/>
    <property type="project" value="TreeGrafter"/>
</dbReference>
<gene>
    <name evidence="4" type="primary">Fico3</name>
</gene>
<dbReference type="AlphaFoldDB" id="A0A5K5D8I1"/>
<evidence type="ECO:0000256" key="2">
    <source>
        <dbReference type="SAM" id="SignalP"/>
    </source>
</evidence>
<dbReference type="PANTHER" id="PTHR19143">
    <property type="entry name" value="FIBRINOGEN/TENASCIN/ANGIOPOEITIN"/>
    <property type="match status" value="1"/>
</dbReference>
<dbReference type="EMBL" id="KT988069">
    <property type="protein sequence ID" value="APD78563.1"/>
    <property type="molecule type" value="mRNA"/>
</dbReference>
<dbReference type="SMART" id="SM00186">
    <property type="entry name" value="FBG"/>
    <property type="match status" value="1"/>
</dbReference>
<keyword evidence="1" id="KW-0175">Coiled coil</keyword>
<evidence type="ECO:0000256" key="1">
    <source>
        <dbReference type="SAM" id="Coils"/>
    </source>
</evidence>
<feature type="domain" description="Fibrinogen C-terminal" evidence="3">
    <location>
        <begin position="123"/>
        <end position="355"/>
    </location>
</feature>
<accession>A0A5K5D8I1</accession>
<dbReference type="PROSITE" id="PS51406">
    <property type="entry name" value="FIBRINOGEN_C_2"/>
    <property type="match status" value="1"/>
</dbReference>
<dbReference type="InterPro" id="IPR036056">
    <property type="entry name" value="Fibrinogen-like_C"/>
</dbReference>
<organism evidence="4">
    <name type="scientific">Macrobrachium rosenbergii</name>
    <name type="common">Giant fresh water prawn</name>
    <dbReference type="NCBI Taxonomy" id="79674"/>
    <lineage>
        <taxon>Eukaryota</taxon>
        <taxon>Metazoa</taxon>
        <taxon>Ecdysozoa</taxon>
        <taxon>Arthropoda</taxon>
        <taxon>Crustacea</taxon>
        <taxon>Multicrustacea</taxon>
        <taxon>Malacostraca</taxon>
        <taxon>Eumalacostraca</taxon>
        <taxon>Eucarida</taxon>
        <taxon>Decapoda</taxon>
        <taxon>Pleocyemata</taxon>
        <taxon>Caridea</taxon>
        <taxon>Palaemonoidea</taxon>
        <taxon>Palaemonidae</taxon>
        <taxon>Macrobrachium</taxon>
    </lineage>
</organism>
<dbReference type="Pfam" id="PF00147">
    <property type="entry name" value="Fibrinogen_C"/>
    <property type="match status" value="1"/>
</dbReference>
<feature type="signal peptide" evidence="2">
    <location>
        <begin position="1"/>
        <end position="22"/>
    </location>
</feature>
<dbReference type="InterPro" id="IPR050373">
    <property type="entry name" value="Fibrinogen_C-term_domain"/>
</dbReference>
<reference evidence="4" key="1">
    <citation type="submission" date="2015-11" db="EMBL/GenBank/DDBJ databases">
        <title>Molecular characterization and immune response analysis of cDNAs encoding single insulin-binding domain (SIBD) and a novel ficolin genes in giant freshwater prawn (Macrobrachium rosenbergii).</title>
        <authorList>
            <person name="Likittrakulwong W."/>
            <person name="Na-Nakorn U."/>
            <person name="Srisapoome P."/>
        </authorList>
    </citation>
    <scope>NUCLEOTIDE SEQUENCE</scope>
</reference>
<dbReference type="NCBIfam" id="NF040941">
    <property type="entry name" value="GGGWT_bact"/>
    <property type="match status" value="1"/>
</dbReference>
<sequence>MTLSLGARVLFLLLSVMPFVHSEADRRDTCQEAKHQYTEGFVVYSELLLASAKKEIKRLMEECNVAERSGTIVTKGLDDCINAQDNIEKDILAMTEEKADLEEEVRRLQLLHAMQLKDLCTIRQSLEIAQDCADIQLRGSRRSGFYDIARGGAGDPVNVLCDLQTNGGGWTVFLNRDSQMAAVSFNRSWLDYKKGFGEQSSGFWLGNELLHILTSGDEPVTLRVEAKDLRGDTKWGEWNVFKVDSEEHKYQLTVEKQRATSTLGDSLEKNNGCRFSTWDQDNDNFNVFECAHGHSGTGGWWYNKCGNTRPTGDLSAKEVDTSDLVYWAYWGNWTHRVDGDRRLVQSISMKLRRRHYSMPSSLKIGNLC</sequence>
<evidence type="ECO:0000259" key="3">
    <source>
        <dbReference type="PROSITE" id="PS51406"/>
    </source>
</evidence>
<protein>
    <submittedName>
        <fullName evidence="4">Ficolin</fullName>
    </submittedName>
</protein>
<dbReference type="SUPFAM" id="SSF56496">
    <property type="entry name" value="Fibrinogen C-terminal domain-like"/>
    <property type="match status" value="1"/>
</dbReference>
<feature type="chain" id="PRO_5024297233" evidence="2">
    <location>
        <begin position="23"/>
        <end position="368"/>
    </location>
</feature>
<dbReference type="InterPro" id="IPR014716">
    <property type="entry name" value="Fibrinogen_a/b/g_C_1"/>
</dbReference>
<proteinExistence type="evidence at transcript level"/>
<dbReference type="InterPro" id="IPR002181">
    <property type="entry name" value="Fibrinogen_a/b/g_C_dom"/>
</dbReference>
<dbReference type="Gene3D" id="3.90.215.10">
    <property type="entry name" value="Gamma Fibrinogen, chain A, domain 1"/>
    <property type="match status" value="1"/>
</dbReference>
<name>A0A5K5D8I1_MACRS</name>
<evidence type="ECO:0000313" key="4">
    <source>
        <dbReference type="EMBL" id="APD78563.1"/>
    </source>
</evidence>
<feature type="coiled-coil region" evidence="1">
    <location>
        <begin position="49"/>
        <end position="111"/>
    </location>
</feature>